<dbReference type="InterPro" id="IPR029063">
    <property type="entry name" value="SAM-dependent_MTases_sf"/>
</dbReference>
<protein>
    <recommendedName>
        <fullName evidence="4">SAM-dependent methyltransferase TRM5/TYW2-type domain-containing protein</fullName>
    </recommendedName>
</protein>
<name>E4YJQ0_OIKDI</name>
<feature type="domain" description="SAM-dependent methyltransferase TRM5/TYW2-type" evidence="4">
    <location>
        <begin position="1"/>
        <end position="256"/>
    </location>
</feature>
<dbReference type="CDD" id="cd02440">
    <property type="entry name" value="AdoMet_MTases"/>
    <property type="match status" value="1"/>
</dbReference>
<dbReference type="PANTHER" id="PTHR23245">
    <property type="entry name" value="TRNA METHYLTRANSFERASE"/>
    <property type="match status" value="1"/>
</dbReference>
<dbReference type="SUPFAM" id="SSF53335">
    <property type="entry name" value="S-adenosyl-L-methionine-dependent methyltransferases"/>
    <property type="match status" value="1"/>
</dbReference>
<evidence type="ECO:0000313" key="5">
    <source>
        <dbReference type="EMBL" id="CBY35711.1"/>
    </source>
</evidence>
<dbReference type="PROSITE" id="PS51684">
    <property type="entry name" value="SAM_MT_TRM5_TYW2"/>
    <property type="match status" value="1"/>
</dbReference>
<dbReference type="PANTHER" id="PTHR23245:SF31">
    <property type="entry name" value="TRNA WYBUTOSINE-SYNTHESIZING PROTEIN 3 HOMOLOG"/>
    <property type="match status" value="1"/>
</dbReference>
<dbReference type="GO" id="GO:0005737">
    <property type="term" value="C:cytoplasm"/>
    <property type="evidence" value="ECO:0007669"/>
    <property type="project" value="TreeGrafter"/>
</dbReference>
<reference evidence="5" key="1">
    <citation type="journal article" date="2010" name="Science">
        <title>Plasticity of animal genome architecture unmasked by rapid evolution of a pelagic tunicate.</title>
        <authorList>
            <person name="Denoeud F."/>
            <person name="Henriet S."/>
            <person name="Mungpakdee S."/>
            <person name="Aury J.M."/>
            <person name="Da Silva C."/>
            <person name="Brinkmann H."/>
            <person name="Mikhaleva J."/>
            <person name="Olsen L.C."/>
            <person name="Jubin C."/>
            <person name="Canestro C."/>
            <person name="Bouquet J.M."/>
            <person name="Danks G."/>
            <person name="Poulain J."/>
            <person name="Campsteijn C."/>
            <person name="Adamski M."/>
            <person name="Cross I."/>
            <person name="Yadetie F."/>
            <person name="Muffato M."/>
            <person name="Louis A."/>
            <person name="Butcher S."/>
            <person name="Tsagkogeorga G."/>
            <person name="Konrad A."/>
            <person name="Singh S."/>
            <person name="Jensen M.F."/>
            <person name="Cong E.H."/>
            <person name="Eikeseth-Otteraa H."/>
            <person name="Noel B."/>
            <person name="Anthouard V."/>
            <person name="Porcel B.M."/>
            <person name="Kachouri-Lafond R."/>
            <person name="Nishino A."/>
            <person name="Ugolini M."/>
            <person name="Chourrout P."/>
            <person name="Nishida H."/>
            <person name="Aasland R."/>
            <person name="Huzurbazar S."/>
            <person name="Westhof E."/>
            <person name="Delsuc F."/>
            <person name="Lehrach H."/>
            <person name="Reinhardt R."/>
            <person name="Weissenbach J."/>
            <person name="Roy S.W."/>
            <person name="Artiguenave F."/>
            <person name="Postlethwait J.H."/>
            <person name="Manak J.R."/>
            <person name="Thompson E.M."/>
            <person name="Jaillon O."/>
            <person name="Du Pasquier L."/>
            <person name="Boudinot P."/>
            <person name="Liberles D.A."/>
            <person name="Volff J.N."/>
            <person name="Philippe H."/>
            <person name="Lenhard B."/>
            <person name="Roest Crollius H."/>
            <person name="Wincker P."/>
            <person name="Chourrout D."/>
        </authorList>
    </citation>
    <scope>NUCLEOTIDE SEQUENCE [LARGE SCALE GENOMIC DNA]</scope>
</reference>
<proteinExistence type="predicted"/>
<sequence>MTEKLVLPKAAEEFLARKISERIKTHYKVSRIAQQQIIMDDAVRTPGAKLLCGDDPWVLQKENGISYEYNLTTNMFSRGNISEKIRFSKFKVDEEVIADLFCGIGYWVLQIAKHQTPKRIICVDRNPNATAALERNISLNKLEKELFDIRTQDCRKVRALGANRIFLGLIPCCCFMINESTLDLFAKDPQKPSWIHIHHNYTEECGQKRAKACTQLITCDCLEESRRMGRIGLTETTVYFLLSQRASDDCRRTRRL</sequence>
<keyword evidence="3" id="KW-0819">tRNA processing</keyword>
<dbReference type="GO" id="GO:0030488">
    <property type="term" value="P:tRNA methylation"/>
    <property type="evidence" value="ECO:0007669"/>
    <property type="project" value="TreeGrafter"/>
</dbReference>
<dbReference type="Gene3D" id="3.40.50.150">
    <property type="entry name" value="Vaccinia Virus protein VP39"/>
    <property type="match status" value="1"/>
</dbReference>
<dbReference type="Pfam" id="PF02475">
    <property type="entry name" value="TRM5-TYW2_MTfase"/>
    <property type="match status" value="1"/>
</dbReference>
<dbReference type="InterPro" id="IPR056743">
    <property type="entry name" value="TRM5-TYW2-like_MTfase"/>
</dbReference>
<keyword evidence="2" id="KW-0949">S-adenosyl-L-methionine</keyword>
<organism evidence="5">
    <name type="scientific">Oikopleura dioica</name>
    <name type="common">Tunicate</name>
    <dbReference type="NCBI Taxonomy" id="34765"/>
    <lineage>
        <taxon>Eukaryota</taxon>
        <taxon>Metazoa</taxon>
        <taxon>Chordata</taxon>
        <taxon>Tunicata</taxon>
        <taxon>Appendicularia</taxon>
        <taxon>Copelata</taxon>
        <taxon>Oikopleuridae</taxon>
        <taxon>Oikopleura</taxon>
    </lineage>
</organism>
<keyword evidence="1" id="KW-0808">Transferase</keyword>
<dbReference type="AlphaFoldDB" id="E4YJQ0"/>
<evidence type="ECO:0000259" key="4">
    <source>
        <dbReference type="PROSITE" id="PS51684"/>
    </source>
</evidence>
<dbReference type="GO" id="GO:0031591">
    <property type="term" value="P:wybutosine biosynthetic process"/>
    <property type="evidence" value="ECO:0007669"/>
    <property type="project" value="TreeGrafter"/>
</dbReference>
<accession>E4YJQ0</accession>
<gene>
    <name evidence="5" type="ORF">GSOID_T00027541001</name>
</gene>
<dbReference type="InterPro" id="IPR030382">
    <property type="entry name" value="MeTrfase_TRM5/TYW2"/>
</dbReference>
<dbReference type="GO" id="GO:0008175">
    <property type="term" value="F:tRNA methyltransferase activity"/>
    <property type="evidence" value="ECO:0007669"/>
    <property type="project" value="TreeGrafter"/>
</dbReference>
<dbReference type="EMBL" id="FN654666">
    <property type="protein sequence ID" value="CBY35711.1"/>
    <property type="molecule type" value="Genomic_DNA"/>
</dbReference>
<evidence type="ECO:0000256" key="1">
    <source>
        <dbReference type="ARBA" id="ARBA00022679"/>
    </source>
</evidence>
<evidence type="ECO:0000256" key="2">
    <source>
        <dbReference type="ARBA" id="ARBA00022691"/>
    </source>
</evidence>
<dbReference type="Proteomes" id="UP000011014">
    <property type="component" value="Unassembled WGS sequence"/>
</dbReference>
<evidence type="ECO:0000256" key="3">
    <source>
        <dbReference type="ARBA" id="ARBA00022694"/>
    </source>
</evidence>